<organism evidence="2 3">
    <name type="scientific">Arachnia propionica</name>
    <dbReference type="NCBI Taxonomy" id="1750"/>
    <lineage>
        <taxon>Bacteria</taxon>
        <taxon>Bacillati</taxon>
        <taxon>Actinomycetota</taxon>
        <taxon>Actinomycetes</taxon>
        <taxon>Propionibacteriales</taxon>
        <taxon>Propionibacteriaceae</taxon>
        <taxon>Arachnia</taxon>
    </lineage>
</organism>
<dbReference type="Proteomes" id="UP000280935">
    <property type="component" value="Unassembled WGS sequence"/>
</dbReference>
<protein>
    <recommendedName>
        <fullName evidence="4">Lipoprotein</fullName>
    </recommendedName>
</protein>
<evidence type="ECO:0000313" key="2">
    <source>
        <dbReference type="EMBL" id="RRD49420.1"/>
    </source>
</evidence>
<evidence type="ECO:0000256" key="1">
    <source>
        <dbReference type="SAM" id="SignalP"/>
    </source>
</evidence>
<feature type="signal peptide" evidence="1">
    <location>
        <begin position="1"/>
        <end position="22"/>
    </location>
</feature>
<dbReference type="AlphaFoldDB" id="A0A3P1WVH6"/>
<sequence>MRIHALVALGAVLALSACQSDAAALLDVLRRESISKTDWEGLAVVSTEESRPDKDKPGQPHVTRCFSLEVDGDTAVSQVLATARSEGWTEQADLSTPNTVVAHKSHGSDTLVLLVDAHADECPGPGLRVTLTYQ</sequence>
<accession>A0A3P1WVH6</accession>
<dbReference type="EMBL" id="RQYT01000017">
    <property type="protein sequence ID" value="RRD49420.1"/>
    <property type="molecule type" value="Genomic_DNA"/>
</dbReference>
<name>A0A3P1WVH6_9ACTN</name>
<reference evidence="2 3" key="1">
    <citation type="submission" date="2018-11" db="EMBL/GenBank/DDBJ databases">
        <title>Genomes From Bacteria Associated with the Canine Oral Cavity: a Test Case for Automated Genome-Based Taxonomic Assignment.</title>
        <authorList>
            <person name="Coil D.A."/>
            <person name="Jospin G."/>
            <person name="Darling A.E."/>
            <person name="Wallis C."/>
            <person name="Davis I.J."/>
            <person name="Harris S."/>
            <person name="Eisen J.A."/>
            <person name="Holcombe L.J."/>
            <person name="O'Flynn C."/>
        </authorList>
    </citation>
    <scope>NUCLEOTIDE SEQUENCE [LARGE SCALE GENOMIC DNA]</scope>
    <source>
        <strain evidence="2 3">OH2822_COT-296</strain>
    </source>
</reference>
<evidence type="ECO:0008006" key="4">
    <source>
        <dbReference type="Google" id="ProtNLM"/>
    </source>
</evidence>
<evidence type="ECO:0000313" key="3">
    <source>
        <dbReference type="Proteomes" id="UP000280935"/>
    </source>
</evidence>
<dbReference type="PROSITE" id="PS51257">
    <property type="entry name" value="PROKAR_LIPOPROTEIN"/>
    <property type="match status" value="1"/>
</dbReference>
<gene>
    <name evidence="2" type="ORF">EII35_08630</name>
</gene>
<comment type="caution">
    <text evidence="2">The sequence shown here is derived from an EMBL/GenBank/DDBJ whole genome shotgun (WGS) entry which is preliminary data.</text>
</comment>
<dbReference type="RefSeq" id="WP_125228064.1">
    <property type="nucleotide sequence ID" value="NZ_RQYT01000017.1"/>
</dbReference>
<keyword evidence="1" id="KW-0732">Signal</keyword>
<proteinExistence type="predicted"/>
<feature type="chain" id="PRO_5038882587" description="Lipoprotein" evidence="1">
    <location>
        <begin position="23"/>
        <end position="134"/>
    </location>
</feature>